<name>A0A2H4UU27_9VIRU</name>
<dbReference type="EMBL" id="MF782455">
    <property type="protein sequence ID" value="ATZ80374.1"/>
    <property type="molecule type" value="Genomic_DNA"/>
</dbReference>
<keyword evidence="1" id="KW-0812">Transmembrane</keyword>
<proteinExistence type="predicted"/>
<sequence length="153" mass="17765">MDNVNPEHRNISYNAQGELTIDNDYINIGHNNDSELIDIESIDTKSTDINYAKYKGKVVVLVDSNNPWYMNTDNTIPLQYTNTNPIKYSDSSIENKEDIAHAKYEHFKNSNENLNENENTDIKNNAQTIILILLFIVFVLIIYKFYIKDDCSY</sequence>
<gene>
    <name evidence="2" type="ORF">BMW23_0316</name>
</gene>
<keyword evidence="1" id="KW-1133">Transmembrane helix</keyword>
<keyword evidence="1" id="KW-0472">Membrane</keyword>
<keyword evidence="3" id="KW-1185">Reference proteome</keyword>
<evidence type="ECO:0000256" key="1">
    <source>
        <dbReference type="SAM" id="Phobius"/>
    </source>
</evidence>
<reference evidence="2" key="1">
    <citation type="journal article" date="2017" name="Elife">
        <title>The kinetoplastid-infecting Bodo saltans virus (BsV), a window into the most abundant giant viruses in the sea.</title>
        <authorList>
            <person name="Deeg C.M."/>
            <person name="Chow C.-E.T."/>
            <person name="Suttle C.A."/>
        </authorList>
    </citation>
    <scope>NUCLEOTIDE SEQUENCE</scope>
    <source>
        <strain evidence="2">NG1</strain>
    </source>
</reference>
<protein>
    <recommendedName>
        <fullName evidence="4">Transmembrane protein</fullName>
    </recommendedName>
</protein>
<evidence type="ECO:0008006" key="4">
    <source>
        <dbReference type="Google" id="ProtNLM"/>
    </source>
</evidence>
<accession>A0A2H4UU27</accession>
<evidence type="ECO:0000313" key="2">
    <source>
        <dbReference type="EMBL" id="ATZ80374.1"/>
    </source>
</evidence>
<feature type="transmembrane region" description="Helical" evidence="1">
    <location>
        <begin position="129"/>
        <end position="147"/>
    </location>
</feature>
<evidence type="ECO:0000313" key="3">
    <source>
        <dbReference type="Proteomes" id="UP000240325"/>
    </source>
</evidence>
<organism evidence="2">
    <name type="scientific">Bodo saltans virus</name>
    <dbReference type="NCBI Taxonomy" id="2024608"/>
    <lineage>
        <taxon>Viruses</taxon>
        <taxon>Varidnaviria</taxon>
        <taxon>Bamfordvirae</taxon>
        <taxon>Nucleocytoviricota</taxon>
        <taxon>Megaviricetes</taxon>
        <taxon>Imitervirales</taxon>
        <taxon>Mimiviridae</taxon>
        <taxon>Klosneuvirinae</taxon>
        <taxon>Theiavirus</taxon>
        <taxon>Theiavirus salishense</taxon>
    </lineage>
</organism>
<dbReference type="Proteomes" id="UP000240325">
    <property type="component" value="Segment"/>
</dbReference>